<evidence type="ECO:0000313" key="4">
    <source>
        <dbReference type="Proteomes" id="UP001056648"/>
    </source>
</evidence>
<dbReference type="Pfam" id="PF13452">
    <property type="entry name" value="FAS1_DH_region"/>
    <property type="match status" value="1"/>
</dbReference>
<dbReference type="Pfam" id="PF01575">
    <property type="entry name" value="MaoC_dehydratas"/>
    <property type="match status" value="1"/>
</dbReference>
<gene>
    <name evidence="3" type="ORF">NDR89_19285</name>
</gene>
<dbReference type="InterPro" id="IPR039569">
    <property type="entry name" value="FAS1-like_DH_region"/>
</dbReference>
<dbReference type="InterPro" id="IPR002539">
    <property type="entry name" value="MaoC-like_dom"/>
</dbReference>
<proteinExistence type="predicted"/>
<evidence type="ECO:0000313" key="3">
    <source>
        <dbReference type="EMBL" id="USE81632.1"/>
    </source>
</evidence>
<organism evidence="3 4">
    <name type="scientific">Cupriavidus gilardii</name>
    <dbReference type="NCBI Taxonomy" id="82541"/>
    <lineage>
        <taxon>Bacteria</taxon>
        <taxon>Pseudomonadati</taxon>
        <taxon>Pseudomonadota</taxon>
        <taxon>Betaproteobacteria</taxon>
        <taxon>Burkholderiales</taxon>
        <taxon>Burkholderiaceae</taxon>
        <taxon>Cupriavidus</taxon>
    </lineage>
</organism>
<reference evidence="3" key="1">
    <citation type="submission" date="2022-06" db="EMBL/GenBank/DDBJ databases">
        <title>Complete genome sequence and characterization of Cupriavidus gilardii QJ1 isolated from contaminating cells.</title>
        <authorList>
            <person name="Qi J."/>
        </authorList>
    </citation>
    <scope>NUCLEOTIDE SEQUENCE</scope>
    <source>
        <strain evidence="3">QJ1</strain>
    </source>
</reference>
<dbReference type="InterPro" id="IPR050965">
    <property type="entry name" value="UPF0336/Enoyl-CoA_hydratase"/>
</dbReference>
<dbReference type="SUPFAM" id="SSF54637">
    <property type="entry name" value="Thioesterase/thiol ester dehydrase-isomerase"/>
    <property type="match status" value="2"/>
</dbReference>
<dbReference type="Proteomes" id="UP001056648">
    <property type="component" value="Chromosome 2"/>
</dbReference>
<evidence type="ECO:0000259" key="1">
    <source>
        <dbReference type="Pfam" id="PF01575"/>
    </source>
</evidence>
<accession>A0ABY4VWB2</accession>
<keyword evidence="4" id="KW-1185">Reference proteome</keyword>
<feature type="domain" description="MaoC-like" evidence="1">
    <location>
        <begin position="16"/>
        <end position="101"/>
    </location>
</feature>
<evidence type="ECO:0000259" key="2">
    <source>
        <dbReference type="Pfam" id="PF13452"/>
    </source>
</evidence>
<name>A0ABY4VWB2_9BURK</name>
<dbReference type="EMBL" id="CP098736">
    <property type="protein sequence ID" value="USE81632.1"/>
    <property type="molecule type" value="Genomic_DNA"/>
</dbReference>
<dbReference type="PANTHER" id="PTHR43437:SF3">
    <property type="entry name" value="HYDROXYACYL-THIOESTER DEHYDRATASE TYPE 2, MITOCHONDRIAL"/>
    <property type="match status" value="1"/>
</dbReference>
<feature type="domain" description="FAS1-like dehydratase" evidence="2">
    <location>
        <begin position="187"/>
        <end position="293"/>
    </location>
</feature>
<dbReference type="InterPro" id="IPR029069">
    <property type="entry name" value="HotDog_dom_sf"/>
</dbReference>
<dbReference type="Gene3D" id="3.10.129.10">
    <property type="entry name" value="Hotdog Thioesterase"/>
    <property type="match status" value="2"/>
</dbReference>
<dbReference type="RefSeq" id="WP_198751981.1">
    <property type="nucleotide sequence ID" value="NZ_CP083438.1"/>
</dbReference>
<protein>
    <submittedName>
        <fullName evidence="3">MaoC family dehydratase N-terminal domain-containing protein</fullName>
    </submittedName>
</protein>
<dbReference type="PANTHER" id="PTHR43437">
    <property type="entry name" value="HYDROXYACYL-THIOESTER DEHYDRATASE TYPE 2, MITOCHONDRIAL-RELATED"/>
    <property type="match status" value="1"/>
</dbReference>
<sequence length="325" mass="33786">MAIPQPSQPSGSSVPSAPRVLTQQDFDRFARLSRDDNPIHCDPAFARGTHFGATVAHGMLLFSLLCAQMQRGRAGPVLPLAQTLMFPQPTYVGDGVVAELVPGEGAAGRIGLRTAIRCVQRGGRALPAGEAPVTASGDAELLLDPDAAALAGPLVSGAGGAGAAAAGDAALYHLRPGQQADAVRAFERADLDEYVALSGDANPLYADAALARRRGFDGPLVPLPLLAGMFSDLLGTRLPGRGTGWMKQSLRLRAAARLGEPLRASVRIVRLRADKELVNLATDITGEDGRPVLQGEALVLVRNLERKLAGDAGGCAQDRQTAVSS</sequence>